<comment type="caution">
    <text evidence="13">The sequence shown here is derived from an EMBL/GenBank/DDBJ whole genome shotgun (WGS) entry which is preliminary data.</text>
</comment>
<dbReference type="PRINTS" id="PR00182">
    <property type="entry name" value="ECOLNEIPORIN"/>
</dbReference>
<evidence type="ECO:0000256" key="2">
    <source>
        <dbReference type="ARBA" id="ARBA00011233"/>
    </source>
</evidence>
<dbReference type="RefSeq" id="WP_189531577.1">
    <property type="nucleotide sequence ID" value="NZ_BMYX01000003.1"/>
</dbReference>
<keyword evidence="14" id="KW-1185">Reference proteome</keyword>
<dbReference type="InterPro" id="IPR001702">
    <property type="entry name" value="Porin_Gram-ve"/>
</dbReference>
<dbReference type="AlphaFoldDB" id="A0A918NZZ3"/>
<feature type="domain" description="Porin" evidence="12">
    <location>
        <begin position="8"/>
        <end position="332"/>
    </location>
</feature>
<feature type="chain" id="PRO_5037823936" evidence="11">
    <location>
        <begin position="20"/>
        <end position="357"/>
    </location>
</feature>
<keyword evidence="9" id="KW-0472">Membrane</keyword>
<evidence type="ECO:0000256" key="4">
    <source>
        <dbReference type="ARBA" id="ARBA00022452"/>
    </source>
</evidence>
<comment type="subcellular location">
    <subcellularLocation>
        <location evidence="1">Cell outer membrane</location>
        <topology evidence="1">Multi-pass membrane protein</topology>
    </subcellularLocation>
</comment>
<evidence type="ECO:0000256" key="7">
    <source>
        <dbReference type="ARBA" id="ARBA00023065"/>
    </source>
</evidence>
<dbReference type="GO" id="GO:0046930">
    <property type="term" value="C:pore complex"/>
    <property type="evidence" value="ECO:0007669"/>
    <property type="project" value="UniProtKB-KW"/>
</dbReference>
<evidence type="ECO:0000256" key="6">
    <source>
        <dbReference type="ARBA" id="ARBA00022729"/>
    </source>
</evidence>
<dbReference type="EMBL" id="BMYX01000003">
    <property type="protein sequence ID" value="GGY08221.1"/>
    <property type="molecule type" value="Genomic_DNA"/>
</dbReference>
<evidence type="ECO:0000313" key="14">
    <source>
        <dbReference type="Proteomes" id="UP000645257"/>
    </source>
</evidence>
<comment type="subunit">
    <text evidence="2">Homotrimer.</text>
</comment>
<evidence type="ECO:0000256" key="10">
    <source>
        <dbReference type="ARBA" id="ARBA00023237"/>
    </source>
</evidence>
<evidence type="ECO:0000256" key="1">
    <source>
        <dbReference type="ARBA" id="ARBA00004571"/>
    </source>
</evidence>
<dbReference type="Gene3D" id="2.40.160.10">
    <property type="entry name" value="Porin"/>
    <property type="match status" value="1"/>
</dbReference>
<dbReference type="GO" id="GO:0034220">
    <property type="term" value="P:monoatomic ion transmembrane transport"/>
    <property type="evidence" value="ECO:0007669"/>
    <property type="project" value="InterPro"/>
</dbReference>
<accession>A0A918NZZ3</accession>
<reference evidence="13" key="2">
    <citation type="submission" date="2020-09" db="EMBL/GenBank/DDBJ databases">
        <authorList>
            <person name="Sun Q."/>
            <person name="Kim S."/>
        </authorList>
    </citation>
    <scope>NUCLEOTIDE SEQUENCE</scope>
    <source>
        <strain evidence="13">KCTC 32182</strain>
    </source>
</reference>
<evidence type="ECO:0000256" key="5">
    <source>
        <dbReference type="ARBA" id="ARBA00022692"/>
    </source>
</evidence>
<dbReference type="PRINTS" id="PR00184">
    <property type="entry name" value="NEISSPPORIN"/>
</dbReference>
<dbReference type="PANTHER" id="PTHR34501:SF9">
    <property type="entry name" value="MAJOR OUTER MEMBRANE PROTEIN P.IA"/>
    <property type="match status" value="1"/>
</dbReference>
<evidence type="ECO:0000256" key="11">
    <source>
        <dbReference type="SAM" id="SignalP"/>
    </source>
</evidence>
<feature type="signal peptide" evidence="11">
    <location>
        <begin position="1"/>
        <end position="19"/>
    </location>
</feature>
<proteinExistence type="predicted"/>
<reference evidence="13" key="1">
    <citation type="journal article" date="2014" name="Int. J. Syst. Evol. Microbiol.">
        <title>Complete genome sequence of Corynebacterium casei LMG S-19264T (=DSM 44701T), isolated from a smear-ripened cheese.</title>
        <authorList>
            <consortium name="US DOE Joint Genome Institute (JGI-PGF)"/>
            <person name="Walter F."/>
            <person name="Albersmeier A."/>
            <person name="Kalinowski J."/>
            <person name="Ruckert C."/>
        </authorList>
    </citation>
    <scope>NUCLEOTIDE SEQUENCE</scope>
    <source>
        <strain evidence="13">KCTC 32182</strain>
    </source>
</reference>
<keyword evidence="3" id="KW-0813">Transport</keyword>
<evidence type="ECO:0000256" key="8">
    <source>
        <dbReference type="ARBA" id="ARBA00023114"/>
    </source>
</evidence>
<dbReference type="CDD" id="cd00342">
    <property type="entry name" value="gram_neg_porins"/>
    <property type="match status" value="1"/>
</dbReference>
<dbReference type="GO" id="GO:0009279">
    <property type="term" value="C:cell outer membrane"/>
    <property type="evidence" value="ECO:0007669"/>
    <property type="project" value="UniProtKB-SubCell"/>
</dbReference>
<evidence type="ECO:0000259" key="12">
    <source>
        <dbReference type="Pfam" id="PF13609"/>
    </source>
</evidence>
<keyword evidence="10" id="KW-0998">Cell outer membrane</keyword>
<dbReference type="PANTHER" id="PTHR34501">
    <property type="entry name" value="PROTEIN YDDL-RELATED"/>
    <property type="match status" value="1"/>
</dbReference>
<evidence type="ECO:0000256" key="3">
    <source>
        <dbReference type="ARBA" id="ARBA00022448"/>
    </source>
</evidence>
<protein>
    <submittedName>
        <fullName evidence="13">Major outer membrane protein P.IB</fullName>
    </submittedName>
</protein>
<keyword evidence="6 11" id="KW-0732">Signal</keyword>
<name>A0A918NZZ3_9NEIS</name>
<keyword evidence="8" id="KW-0626">Porin</keyword>
<dbReference type="InterPro" id="IPR033900">
    <property type="entry name" value="Gram_neg_porin_domain"/>
</dbReference>
<dbReference type="GO" id="GO:0015288">
    <property type="term" value="F:porin activity"/>
    <property type="evidence" value="ECO:0007669"/>
    <property type="project" value="UniProtKB-KW"/>
</dbReference>
<keyword evidence="5" id="KW-0812">Transmembrane</keyword>
<keyword evidence="7" id="KW-0406">Ion transport</keyword>
<dbReference type="SUPFAM" id="SSF56935">
    <property type="entry name" value="Porins"/>
    <property type="match status" value="1"/>
</dbReference>
<sequence length="357" mass="38544">MNKKLIAVALAALPVAAMADVTIYGTLNAGFQNDKVTNKESQNRVEDYTSLIGFKGSEDLGNGLKAIWQVETRLHMDGTNGKEGSDVRPSSDGLGTRDTFIGLQGNFGKVRLGRISNQLNDLGLVDPWAYNSNTGANGLGVFTANGDRLNNAVRYDSPTFYGVDGSIMYGFGENKAKDVAGTKKASDTLGLGLNWSNDTFGVHYAYQKEFNPGSQVNDGRKTASIHRVEATYSANNLFVALGYNKGTGYDWNEAFSNDGDAQRKLVSKQAALTVAYSFGAITPRFSYAKGWDQHDTDGKIDNSGYRQYILGVDYALSKRTSTGVSYGNAKFDRGSSLAVGGVDTTYKTLGVHLTHNF</sequence>
<dbReference type="Pfam" id="PF13609">
    <property type="entry name" value="Porin_4"/>
    <property type="match status" value="1"/>
</dbReference>
<evidence type="ECO:0000256" key="9">
    <source>
        <dbReference type="ARBA" id="ARBA00023136"/>
    </source>
</evidence>
<dbReference type="InterPro" id="IPR050298">
    <property type="entry name" value="Gram-neg_bact_OMP"/>
</dbReference>
<keyword evidence="4" id="KW-1134">Transmembrane beta strand</keyword>
<evidence type="ECO:0000313" key="13">
    <source>
        <dbReference type="EMBL" id="GGY08221.1"/>
    </source>
</evidence>
<organism evidence="13 14">
    <name type="scientific">Paludibacterium paludis</name>
    <dbReference type="NCBI Taxonomy" id="1225769"/>
    <lineage>
        <taxon>Bacteria</taxon>
        <taxon>Pseudomonadati</taxon>
        <taxon>Pseudomonadota</taxon>
        <taxon>Betaproteobacteria</taxon>
        <taxon>Neisseriales</taxon>
        <taxon>Chromobacteriaceae</taxon>
        <taxon>Paludibacterium</taxon>
    </lineage>
</organism>
<gene>
    <name evidence="13" type="primary">porB</name>
    <name evidence="13" type="ORF">GCM10011289_08650</name>
</gene>
<dbReference type="Proteomes" id="UP000645257">
    <property type="component" value="Unassembled WGS sequence"/>
</dbReference>
<dbReference type="InterPro" id="IPR023614">
    <property type="entry name" value="Porin_dom_sf"/>
</dbReference>
<dbReference type="InterPro" id="IPR002299">
    <property type="entry name" value="Porin_Neis"/>
</dbReference>